<feature type="coiled-coil region" evidence="1">
    <location>
        <begin position="111"/>
        <end position="151"/>
    </location>
</feature>
<evidence type="ECO:0000256" key="1">
    <source>
        <dbReference type="SAM" id="Coils"/>
    </source>
</evidence>
<keyword evidence="5" id="KW-1185">Reference proteome</keyword>
<feature type="domain" description="SAP" evidence="3">
    <location>
        <begin position="3"/>
        <end position="37"/>
    </location>
</feature>
<comment type="caution">
    <text evidence="4">The sequence shown here is derived from an EMBL/GenBank/DDBJ whole genome shotgun (WGS) entry which is preliminary data.</text>
</comment>
<feature type="compositionally biased region" description="Basic and acidic residues" evidence="2">
    <location>
        <begin position="50"/>
        <end position="72"/>
    </location>
</feature>
<evidence type="ECO:0000313" key="4">
    <source>
        <dbReference type="EMBL" id="KAF0286669.1"/>
    </source>
</evidence>
<evidence type="ECO:0000259" key="3">
    <source>
        <dbReference type="PROSITE" id="PS50800"/>
    </source>
</evidence>
<name>A0A6A4V0G4_AMPAM</name>
<proteinExistence type="predicted"/>
<dbReference type="Gene3D" id="1.10.720.30">
    <property type="entry name" value="SAP domain"/>
    <property type="match status" value="1"/>
</dbReference>
<keyword evidence="1" id="KW-0175">Coiled coil</keyword>
<feature type="compositionally biased region" description="Low complexity" evidence="2">
    <location>
        <begin position="85"/>
        <end position="95"/>
    </location>
</feature>
<sequence length="495" mass="54692">MDLDKLTKEELVGELTRRGEDVRGRKPVLLERLRELLKEEEFQSQGARKQAKEETDKLHEECEPKKADDGKSVKSGSSRSGGGSAASSKPASSVRTSVSIVSARALERARLAGLSAKKEALKKRHQLEEEEAALRKKREELEIQAEIDESEAKEKVLEEMLKVEHATRTARGAKLQVLKVMVGLDKETVVTNAFLDSGSTHSFISKHLLQKMKVTPQNNSSLRVCTIRGEAVMDSCLVPGLVIGSLDGDNCMELPPLYVLDHIPVTSEDIPSEEDGPPETWPSDPEAGEGVSEHDPEVKTSTCLSSVEGNADAVRPMKRLVNHYSTWRRLTRAVAWIRRVLRMLRDKKRGGIMSSPAELSVQEIADAEKLIILSEQEASFPQEMKDLRAGKEVRLSSPLARLDPGLQDGVLRARGRLRNSALCETAKCPAILPKKGRVIDMLIEDFHRRAGHEGRQHVMADISHQLRALHLTVSSDGSTVTSAATAETIRPRKCC</sequence>
<gene>
    <name evidence="4" type="ORF">FJT64_014852</name>
</gene>
<dbReference type="AlphaFoldDB" id="A0A6A4V0G4"/>
<evidence type="ECO:0000313" key="5">
    <source>
        <dbReference type="Proteomes" id="UP000440578"/>
    </source>
</evidence>
<protein>
    <recommendedName>
        <fullName evidence="3">SAP domain-containing protein</fullName>
    </recommendedName>
</protein>
<reference evidence="4 5" key="1">
    <citation type="submission" date="2019-07" db="EMBL/GenBank/DDBJ databases">
        <title>Draft genome assembly of a fouling barnacle, Amphibalanus amphitrite (Darwin, 1854): The first reference genome for Thecostraca.</title>
        <authorList>
            <person name="Kim W."/>
        </authorList>
    </citation>
    <scope>NUCLEOTIDE SEQUENCE [LARGE SCALE GENOMIC DNA]</scope>
    <source>
        <strain evidence="4">SNU_AA5</strain>
        <tissue evidence="4">Soma without cirri and trophi</tissue>
    </source>
</reference>
<feature type="region of interest" description="Disordered" evidence="2">
    <location>
        <begin position="267"/>
        <end position="307"/>
    </location>
</feature>
<dbReference type="Proteomes" id="UP000440578">
    <property type="component" value="Unassembled WGS sequence"/>
</dbReference>
<dbReference type="PROSITE" id="PS50800">
    <property type="entry name" value="SAP"/>
    <property type="match status" value="1"/>
</dbReference>
<evidence type="ECO:0000256" key="2">
    <source>
        <dbReference type="SAM" id="MobiDB-lite"/>
    </source>
</evidence>
<dbReference type="SMART" id="SM00513">
    <property type="entry name" value="SAP"/>
    <property type="match status" value="1"/>
</dbReference>
<organism evidence="4 5">
    <name type="scientific">Amphibalanus amphitrite</name>
    <name type="common">Striped barnacle</name>
    <name type="synonym">Balanus amphitrite</name>
    <dbReference type="NCBI Taxonomy" id="1232801"/>
    <lineage>
        <taxon>Eukaryota</taxon>
        <taxon>Metazoa</taxon>
        <taxon>Ecdysozoa</taxon>
        <taxon>Arthropoda</taxon>
        <taxon>Crustacea</taxon>
        <taxon>Multicrustacea</taxon>
        <taxon>Cirripedia</taxon>
        <taxon>Thoracica</taxon>
        <taxon>Thoracicalcarea</taxon>
        <taxon>Balanomorpha</taxon>
        <taxon>Balanoidea</taxon>
        <taxon>Balanidae</taxon>
        <taxon>Amphibalaninae</taxon>
        <taxon>Amphibalanus</taxon>
    </lineage>
</organism>
<dbReference type="OrthoDB" id="5864015at2759"/>
<dbReference type="Pfam" id="PF02037">
    <property type="entry name" value="SAP"/>
    <property type="match status" value="1"/>
</dbReference>
<dbReference type="EMBL" id="VIIS01002237">
    <property type="protein sequence ID" value="KAF0286669.1"/>
    <property type="molecule type" value="Genomic_DNA"/>
</dbReference>
<feature type="region of interest" description="Disordered" evidence="2">
    <location>
        <begin position="40"/>
        <end position="97"/>
    </location>
</feature>
<dbReference type="PANTHER" id="PTHR47331:SF1">
    <property type="entry name" value="GAG-LIKE PROTEIN"/>
    <property type="match status" value="1"/>
</dbReference>
<dbReference type="InterPro" id="IPR003034">
    <property type="entry name" value="SAP_dom"/>
</dbReference>
<dbReference type="InterPro" id="IPR036361">
    <property type="entry name" value="SAP_dom_sf"/>
</dbReference>
<dbReference type="PANTHER" id="PTHR47331">
    <property type="entry name" value="PHD-TYPE DOMAIN-CONTAINING PROTEIN"/>
    <property type="match status" value="1"/>
</dbReference>
<accession>A0A6A4V0G4</accession>